<accession>A0A2T6KLG4</accession>
<reference evidence="2 3" key="1">
    <citation type="submission" date="2018-04" db="EMBL/GenBank/DDBJ databases">
        <title>Genomic Encyclopedia of Archaeal and Bacterial Type Strains, Phase II (KMG-II): from individual species to whole genera.</title>
        <authorList>
            <person name="Goeker M."/>
        </authorList>
    </citation>
    <scope>NUCLEOTIDE SEQUENCE [LARGE SCALE GENOMIC DNA]</scope>
    <source>
        <strain evidence="2 3">DSM 29955</strain>
    </source>
</reference>
<dbReference type="EMBL" id="QBUD01000002">
    <property type="protein sequence ID" value="PUB17046.1"/>
    <property type="molecule type" value="Genomic_DNA"/>
</dbReference>
<evidence type="ECO:0000256" key="1">
    <source>
        <dbReference type="SAM" id="Phobius"/>
    </source>
</evidence>
<evidence type="ECO:0000313" key="3">
    <source>
        <dbReference type="Proteomes" id="UP000244523"/>
    </source>
</evidence>
<comment type="caution">
    <text evidence="2">The sequence shown here is derived from an EMBL/GenBank/DDBJ whole genome shotgun (WGS) entry which is preliminary data.</text>
</comment>
<sequence>MVWKGGQAMPPMSKAGRTDGGYTYVALLVVLVGITLAAQTTFVPTATKAKRATEAEIIFQGRAYRDAIARYWAFDEEPAFPSTLDDLLRDPRDPGVKHIRRLYDVDNWTAEFRADGGIQGVFPDRRDMPLKQAGFPPDLADFEGKKSYKDWVFRFVPDPAPSE</sequence>
<evidence type="ECO:0000313" key="2">
    <source>
        <dbReference type="EMBL" id="PUB17046.1"/>
    </source>
</evidence>
<evidence type="ECO:0008006" key="4">
    <source>
        <dbReference type="Google" id="ProtNLM"/>
    </source>
</evidence>
<keyword evidence="3" id="KW-1185">Reference proteome</keyword>
<gene>
    <name evidence="2" type="ORF">C8N45_10256</name>
</gene>
<organism evidence="2 3">
    <name type="scientific">Yoonia sediminilitoris</name>
    <dbReference type="NCBI Taxonomy" id="1286148"/>
    <lineage>
        <taxon>Bacteria</taxon>
        <taxon>Pseudomonadati</taxon>
        <taxon>Pseudomonadota</taxon>
        <taxon>Alphaproteobacteria</taxon>
        <taxon>Rhodobacterales</taxon>
        <taxon>Paracoccaceae</taxon>
        <taxon>Yoonia</taxon>
    </lineage>
</organism>
<keyword evidence="1" id="KW-1133">Transmembrane helix</keyword>
<proteinExistence type="predicted"/>
<dbReference type="Proteomes" id="UP000244523">
    <property type="component" value="Unassembled WGS sequence"/>
</dbReference>
<protein>
    <recommendedName>
        <fullName evidence="4">Type II secretory pathway pseudopilin PulG</fullName>
    </recommendedName>
</protein>
<dbReference type="AlphaFoldDB" id="A0A2T6KLG4"/>
<name>A0A2T6KLG4_9RHOB</name>
<feature type="transmembrane region" description="Helical" evidence="1">
    <location>
        <begin position="21"/>
        <end position="42"/>
    </location>
</feature>
<keyword evidence="1" id="KW-0472">Membrane</keyword>
<keyword evidence="1" id="KW-0812">Transmembrane</keyword>